<protein>
    <submittedName>
        <fullName evidence="3">GNAT family N-acetyltransferase</fullName>
    </submittedName>
</protein>
<feature type="region of interest" description="Disordered" evidence="1">
    <location>
        <begin position="167"/>
        <end position="190"/>
    </location>
</feature>
<dbReference type="InterPro" id="IPR016181">
    <property type="entry name" value="Acyl_CoA_acyltransferase"/>
</dbReference>
<evidence type="ECO:0000256" key="1">
    <source>
        <dbReference type="SAM" id="MobiDB-lite"/>
    </source>
</evidence>
<evidence type="ECO:0000313" key="3">
    <source>
        <dbReference type="EMBL" id="GAA4021172.1"/>
    </source>
</evidence>
<dbReference type="Gene3D" id="3.40.630.30">
    <property type="match status" value="1"/>
</dbReference>
<dbReference type="SUPFAM" id="SSF55729">
    <property type="entry name" value="Acyl-CoA N-acyltransferases (Nat)"/>
    <property type="match status" value="1"/>
</dbReference>
<evidence type="ECO:0000259" key="2">
    <source>
        <dbReference type="PROSITE" id="PS51186"/>
    </source>
</evidence>
<dbReference type="EMBL" id="BAABAL010000018">
    <property type="protein sequence ID" value="GAA4021172.1"/>
    <property type="molecule type" value="Genomic_DNA"/>
</dbReference>
<gene>
    <name evidence="3" type="ORF">GCM10022247_51690</name>
</gene>
<keyword evidence="4" id="KW-1185">Reference proteome</keyword>
<comment type="caution">
    <text evidence="3">The sequence shown here is derived from an EMBL/GenBank/DDBJ whole genome shotgun (WGS) entry which is preliminary data.</text>
</comment>
<dbReference type="InterPro" id="IPR000182">
    <property type="entry name" value="GNAT_dom"/>
</dbReference>
<evidence type="ECO:0000313" key="4">
    <source>
        <dbReference type="Proteomes" id="UP001501747"/>
    </source>
</evidence>
<feature type="domain" description="N-acetyltransferase" evidence="2">
    <location>
        <begin position="13"/>
        <end position="162"/>
    </location>
</feature>
<reference evidence="4" key="1">
    <citation type="journal article" date="2019" name="Int. J. Syst. Evol. Microbiol.">
        <title>The Global Catalogue of Microorganisms (GCM) 10K type strain sequencing project: providing services to taxonomists for standard genome sequencing and annotation.</title>
        <authorList>
            <consortium name="The Broad Institute Genomics Platform"/>
            <consortium name="The Broad Institute Genome Sequencing Center for Infectious Disease"/>
            <person name="Wu L."/>
            <person name="Ma J."/>
        </authorList>
    </citation>
    <scope>NUCLEOTIDE SEQUENCE [LARGE SCALE GENOMIC DNA]</scope>
    <source>
        <strain evidence="4">JCM 17342</strain>
    </source>
</reference>
<proteinExistence type="predicted"/>
<dbReference type="PROSITE" id="PS51186">
    <property type="entry name" value="GNAT"/>
    <property type="match status" value="1"/>
</dbReference>
<organism evidence="3 4">
    <name type="scientific">Allokutzneria multivorans</name>
    <dbReference type="NCBI Taxonomy" id="1142134"/>
    <lineage>
        <taxon>Bacteria</taxon>
        <taxon>Bacillati</taxon>
        <taxon>Actinomycetota</taxon>
        <taxon>Actinomycetes</taxon>
        <taxon>Pseudonocardiales</taxon>
        <taxon>Pseudonocardiaceae</taxon>
        <taxon>Allokutzneria</taxon>
    </lineage>
</organism>
<feature type="compositionally biased region" description="Basic residues" evidence="1">
    <location>
        <begin position="172"/>
        <end position="190"/>
    </location>
</feature>
<dbReference type="Proteomes" id="UP001501747">
    <property type="component" value="Unassembled WGS sequence"/>
</dbReference>
<dbReference type="RefSeq" id="WP_344879691.1">
    <property type="nucleotide sequence ID" value="NZ_BAABAL010000018.1"/>
</dbReference>
<name>A0ABP7T529_9PSEU</name>
<accession>A0ABP7T529</accession>
<dbReference type="Pfam" id="PF13302">
    <property type="entry name" value="Acetyltransf_3"/>
    <property type="match status" value="1"/>
</dbReference>
<sequence>MITQLSGITGHKVRLRDVTPSDDRTLRGFDRGATRVGGYRHWAAHRTDDSGEDVHFAIETLRSRMLVGSMWTIHDGDRFSYGIGVGAQHRRCGYAGDAITTLLGFMFERHGYDACEVSIHGGNVASLSLHGILGFHEAGRVRDTEVLRGRINYLVLMRITAAEFAERGQKERSRRGRHWRPRRGRHWQAN</sequence>